<evidence type="ECO:0000313" key="5">
    <source>
        <dbReference type="EMBL" id="KAJ9150300.1"/>
    </source>
</evidence>
<sequence length="609" mass="69143">MTYDWEPHKETCRRLYVDEKKKLPQIAEYFRIHHDFVPSMRTFQVKFRQWGFPLKQPRSASDEALVARIKELWEQNLSQKQMLRTLTQKDGFNVSKRELVRIRTKNRWLLRVNTSELEKKTGIARHVEEDSEDDESENDSDSDDSPAPEAPETVNQRPASPVVPPHVLAEREERRRRMEQESAELYAARKRRRRTLPRAGLPPDPPGPPRFPSETTLTEAKAILDLDRQTYMSLRKKIQWVCEEAGVFKKTVAGPEKWEAVKDRIVAETPHLRSQMWIRPDNIERKKLALDVIAADVTKGMRTKGKIMRLAEARTILGMNPEDAREVRFSLWKILKDDNYETKLALGEERWNELKQQWITGSGPLQNVLSQAAQGQERQIKLKAIHVLARDVMKRLRDDQLRRQREKGARADQGDEDAEGSDEDMPGDSSLAANDYGADDVSGMSLVAADNARIHSQARLVPAGGLDPQPELDAQLASTMAMAAGPPARPASQQYDGPFAASRTPQAFQAPVADTIAIFLRPHHTSTFPVDSSMWIATLNSRTVIELRRAATEKYPGAACLRIEGVLKDGSGREVPLRIDQDQQLTTYLAHEEVSPTFNVQLVPAWNPS</sequence>
<feature type="domain" description="Clr5" evidence="2">
    <location>
        <begin position="1"/>
        <end position="53"/>
    </location>
</feature>
<keyword evidence="6" id="KW-1185">Reference proteome</keyword>
<dbReference type="InterPro" id="IPR056669">
    <property type="entry name" value="DUF7767"/>
</dbReference>
<evidence type="ECO:0000259" key="3">
    <source>
        <dbReference type="Pfam" id="PF24465"/>
    </source>
</evidence>
<feature type="region of interest" description="Disordered" evidence="1">
    <location>
        <begin position="121"/>
        <end position="213"/>
    </location>
</feature>
<feature type="region of interest" description="Disordered" evidence="1">
    <location>
        <begin position="401"/>
        <end position="436"/>
    </location>
</feature>
<dbReference type="PANTHER" id="PTHR38788">
    <property type="entry name" value="CLR5 DOMAIN-CONTAINING PROTEIN"/>
    <property type="match status" value="1"/>
</dbReference>
<evidence type="ECO:0000256" key="1">
    <source>
        <dbReference type="SAM" id="MobiDB-lite"/>
    </source>
</evidence>
<comment type="caution">
    <text evidence="5">The sequence shown here is derived from an EMBL/GenBank/DDBJ whole genome shotgun (WGS) entry which is preliminary data.</text>
</comment>
<feature type="domain" description="Tri-helical" evidence="3">
    <location>
        <begin position="220"/>
        <end position="303"/>
    </location>
</feature>
<reference evidence="5" key="1">
    <citation type="submission" date="2022-07" db="EMBL/GenBank/DDBJ databases">
        <title>Fungi with potential for degradation of polypropylene.</title>
        <authorList>
            <person name="Gostincar C."/>
        </authorList>
    </citation>
    <scope>NUCLEOTIDE SEQUENCE</scope>
    <source>
        <strain evidence="5">EXF-13308</strain>
    </source>
</reference>
<dbReference type="PANTHER" id="PTHR38788:SF5">
    <property type="entry name" value="CLR5 DOMAIN-CONTAINING PROTEIN"/>
    <property type="match status" value="1"/>
</dbReference>
<dbReference type="AlphaFoldDB" id="A0AA38RTL6"/>
<dbReference type="EMBL" id="JANBVO010000008">
    <property type="protein sequence ID" value="KAJ9150300.1"/>
    <property type="molecule type" value="Genomic_DNA"/>
</dbReference>
<gene>
    <name evidence="5" type="ORF">NKR23_g3894</name>
</gene>
<evidence type="ECO:0000259" key="2">
    <source>
        <dbReference type="Pfam" id="PF14420"/>
    </source>
</evidence>
<feature type="compositionally biased region" description="Acidic residues" evidence="1">
    <location>
        <begin position="414"/>
        <end position="426"/>
    </location>
</feature>
<feature type="compositionally biased region" description="Basic and acidic residues" evidence="1">
    <location>
        <begin position="401"/>
        <end position="413"/>
    </location>
</feature>
<feature type="compositionally biased region" description="Basic and acidic residues" evidence="1">
    <location>
        <begin position="168"/>
        <end position="180"/>
    </location>
</feature>
<dbReference type="Pfam" id="PF24465">
    <property type="entry name" value="Tri-helical"/>
    <property type="match status" value="2"/>
</dbReference>
<feature type="compositionally biased region" description="Acidic residues" evidence="1">
    <location>
        <begin position="129"/>
        <end position="146"/>
    </location>
</feature>
<feature type="domain" description="DUF7767" evidence="4">
    <location>
        <begin position="514"/>
        <end position="604"/>
    </location>
</feature>
<dbReference type="Proteomes" id="UP001174694">
    <property type="component" value="Unassembled WGS sequence"/>
</dbReference>
<organism evidence="5 6">
    <name type="scientific">Pleurostoma richardsiae</name>
    <dbReference type="NCBI Taxonomy" id="41990"/>
    <lineage>
        <taxon>Eukaryota</taxon>
        <taxon>Fungi</taxon>
        <taxon>Dikarya</taxon>
        <taxon>Ascomycota</taxon>
        <taxon>Pezizomycotina</taxon>
        <taxon>Sordariomycetes</taxon>
        <taxon>Sordariomycetidae</taxon>
        <taxon>Calosphaeriales</taxon>
        <taxon>Pleurostomataceae</taxon>
        <taxon>Pleurostoma</taxon>
    </lineage>
</organism>
<dbReference type="InterPro" id="IPR057940">
    <property type="entry name" value="Tri-helical_dom"/>
</dbReference>
<dbReference type="Pfam" id="PF24962">
    <property type="entry name" value="DUF7767"/>
    <property type="match status" value="1"/>
</dbReference>
<name>A0AA38RTL6_9PEZI</name>
<proteinExistence type="predicted"/>
<dbReference type="Pfam" id="PF14420">
    <property type="entry name" value="Clr5"/>
    <property type="match status" value="1"/>
</dbReference>
<accession>A0AA38RTL6</accession>
<feature type="compositionally biased region" description="Pro residues" evidence="1">
    <location>
        <begin position="200"/>
        <end position="211"/>
    </location>
</feature>
<evidence type="ECO:0000313" key="6">
    <source>
        <dbReference type="Proteomes" id="UP001174694"/>
    </source>
</evidence>
<dbReference type="InterPro" id="IPR025676">
    <property type="entry name" value="Clr5_dom"/>
</dbReference>
<evidence type="ECO:0000259" key="4">
    <source>
        <dbReference type="Pfam" id="PF24962"/>
    </source>
</evidence>
<feature type="domain" description="Tri-helical" evidence="3">
    <location>
        <begin position="313"/>
        <end position="399"/>
    </location>
</feature>
<protein>
    <submittedName>
        <fullName evidence="5">Clr5 domain protein</fullName>
    </submittedName>
</protein>